<dbReference type="OrthoDB" id="708444at2"/>
<name>H8KW67_SOLCM</name>
<reference evidence="1" key="1">
    <citation type="submission" date="2012-02" db="EMBL/GenBank/DDBJ databases">
        <title>The complete genome of Solitalea canadensis DSM 3403.</title>
        <authorList>
            <consortium name="US DOE Joint Genome Institute (JGI-PGF)"/>
            <person name="Lucas S."/>
            <person name="Copeland A."/>
            <person name="Lapidus A."/>
            <person name="Glavina del Rio T."/>
            <person name="Dalin E."/>
            <person name="Tice H."/>
            <person name="Bruce D."/>
            <person name="Goodwin L."/>
            <person name="Pitluck S."/>
            <person name="Peters L."/>
            <person name="Ovchinnikova G."/>
            <person name="Lu M."/>
            <person name="Kyrpides N."/>
            <person name="Mavromatis K."/>
            <person name="Ivanova N."/>
            <person name="Brettin T."/>
            <person name="Detter J.C."/>
            <person name="Han C."/>
            <person name="Larimer F."/>
            <person name="Land M."/>
            <person name="Hauser L."/>
            <person name="Markowitz V."/>
            <person name="Cheng J.-F."/>
            <person name="Hugenholtz P."/>
            <person name="Woyke T."/>
            <person name="Wu D."/>
            <person name="Spring S."/>
            <person name="Schroeder M."/>
            <person name="Kopitz M."/>
            <person name="Brambilla E."/>
            <person name="Klenk H.-P."/>
            <person name="Eisen J.A."/>
        </authorList>
    </citation>
    <scope>NUCLEOTIDE SEQUENCE</scope>
    <source>
        <strain evidence="1">DSM 3403</strain>
    </source>
</reference>
<dbReference type="STRING" id="929556.Solca_2033"/>
<evidence type="ECO:0000313" key="1">
    <source>
        <dbReference type="EMBL" id="AFD07088.1"/>
    </source>
</evidence>
<dbReference type="Proteomes" id="UP000007590">
    <property type="component" value="Chromosome"/>
</dbReference>
<proteinExistence type="predicted"/>
<organism evidence="1 2">
    <name type="scientific">Solitalea canadensis (strain ATCC 29591 / DSM 3403 / JCM 21819 / LMG 8368 / NBRC 15130 / NCIMB 12057 / USAM 9D)</name>
    <name type="common">Flexibacter canadensis</name>
    <dbReference type="NCBI Taxonomy" id="929556"/>
    <lineage>
        <taxon>Bacteria</taxon>
        <taxon>Pseudomonadati</taxon>
        <taxon>Bacteroidota</taxon>
        <taxon>Sphingobacteriia</taxon>
        <taxon>Sphingobacteriales</taxon>
        <taxon>Sphingobacteriaceae</taxon>
        <taxon>Solitalea</taxon>
    </lineage>
</organism>
<sequence>MKYYYLLFLFSTVLISSCEHSHSKSKAINDKAKGKIGSKEVSVNYIRPSDDQFNELNEDVSYDYGDKGNTALIINVEAPQWGYFKFVFKEKIIKEEHFGGDSTDVYEKQENGEYGVVRKDFNEPYQLTVKNLFAYVLLEDHGGYVEKCKFQDFGNEVYWPEFQYDYCAAADEDNDGKPEFYLVYYGESDGLDAKPLKVIVYDKDFDKYKATAYFPSGNEDDKYHVEYSENWKKLPKAVQLKGNSILKKFKESKR</sequence>
<evidence type="ECO:0008006" key="3">
    <source>
        <dbReference type="Google" id="ProtNLM"/>
    </source>
</evidence>
<dbReference type="eggNOG" id="ENOG502ZB43">
    <property type="taxonomic scope" value="Bacteria"/>
</dbReference>
<dbReference type="KEGG" id="scn:Solca_2033"/>
<evidence type="ECO:0000313" key="2">
    <source>
        <dbReference type="Proteomes" id="UP000007590"/>
    </source>
</evidence>
<accession>H8KW67</accession>
<dbReference type="EMBL" id="CP003349">
    <property type="protein sequence ID" value="AFD07088.1"/>
    <property type="molecule type" value="Genomic_DNA"/>
</dbReference>
<dbReference type="HOGENOM" id="CLU_1309028_0_0_10"/>
<keyword evidence="2" id="KW-1185">Reference proteome</keyword>
<gene>
    <name evidence="1" type="ordered locus">Solca_2033</name>
</gene>
<dbReference type="AlphaFoldDB" id="H8KW67"/>
<protein>
    <recommendedName>
        <fullName evidence="3">Lipoprotein</fullName>
    </recommendedName>
</protein>
<dbReference type="RefSeq" id="WP_014680315.1">
    <property type="nucleotide sequence ID" value="NC_017770.1"/>
</dbReference>
<dbReference type="PROSITE" id="PS51257">
    <property type="entry name" value="PROKAR_LIPOPROTEIN"/>
    <property type="match status" value="1"/>
</dbReference>